<gene>
    <name evidence="10" type="ORF">NPIL_657901</name>
</gene>
<keyword evidence="6" id="KW-0862">Zinc</keyword>
<dbReference type="Proteomes" id="UP000887013">
    <property type="component" value="Unassembled WGS sequence"/>
</dbReference>
<keyword evidence="5" id="KW-0378">Hydrolase</keyword>
<dbReference type="PRINTS" id="PR00786">
    <property type="entry name" value="NEPRILYSIN"/>
</dbReference>
<dbReference type="AlphaFoldDB" id="A0A8X6P7F8"/>
<evidence type="ECO:0000256" key="2">
    <source>
        <dbReference type="ARBA" id="ARBA00007357"/>
    </source>
</evidence>
<evidence type="ECO:0000256" key="1">
    <source>
        <dbReference type="ARBA" id="ARBA00001947"/>
    </source>
</evidence>
<accession>A0A8X6P7F8</accession>
<evidence type="ECO:0000256" key="7">
    <source>
        <dbReference type="ARBA" id="ARBA00023049"/>
    </source>
</evidence>
<dbReference type="PANTHER" id="PTHR11733:SF167">
    <property type="entry name" value="FI17812P1-RELATED"/>
    <property type="match status" value="1"/>
</dbReference>
<name>A0A8X6P7F8_NEPPI</name>
<dbReference type="OrthoDB" id="6412428at2759"/>
<proteinExistence type="inferred from homology"/>
<organism evidence="10 11">
    <name type="scientific">Nephila pilipes</name>
    <name type="common">Giant wood spider</name>
    <name type="synonym">Nephila maculata</name>
    <dbReference type="NCBI Taxonomy" id="299642"/>
    <lineage>
        <taxon>Eukaryota</taxon>
        <taxon>Metazoa</taxon>
        <taxon>Ecdysozoa</taxon>
        <taxon>Arthropoda</taxon>
        <taxon>Chelicerata</taxon>
        <taxon>Arachnida</taxon>
        <taxon>Araneae</taxon>
        <taxon>Araneomorphae</taxon>
        <taxon>Entelegynae</taxon>
        <taxon>Araneoidea</taxon>
        <taxon>Nephilidae</taxon>
        <taxon>Nephila</taxon>
    </lineage>
</organism>
<dbReference type="InterPro" id="IPR024079">
    <property type="entry name" value="MetalloPept_cat_dom_sf"/>
</dbReference>
<feature type="domain" description="Peptidase M13 C-terminal" evidence="8">
    <location>
        <begin position="287"/>
        <end position="490"/>
    </location>
</feature>
<comment type="similarity">
    <text evidence="2">Belongs to the peptidase M13 family.</text>
</comment>
<dbReference type="EMBL" id="BMAW01113003">
    <property type="protein sequence ID" value="GFT55336.1"/>
    <property type="molecule type" value="Genomic_DNA"/>
</dbReference>
<dbReference type="GO" id="GO:0004222">
    <property type="term" value="F:metalloendopeptidase activity"/>
    <property type="evidence" value="ECO:0007669"/>
    <property type="project" value="InterPro"/>
</dbReference>
<comment type="caution">
    <text evidence="10">The sequence shown here is derived from an EMBL/GenBank/DDBJ whole genome shotgun (WGS) entry which is preliminary data.</text>
</comment>
<evidence type="ECO:0000313" key="10">
    <source>
        <dbReference type="EMBL" id="GFT55336.1"/>
    </source>
</evidence>
<dbReference type="InterPro" id="IPR018497">
    <property type="entry name" value="Peptidase_M13_C"/>
</dbReference>
<comment type="cofactor">
    <cofactor evidence="1">
        <name>Zn(2+)</name>
        <dbReference type="ChEBI" id="CHEBI:29105"/>
    </cofactor>
</comment>
<protein>
    <submittedName>
        <fullName evidence="10">Endothelin-converting enzyme homolog</fullName>
    </submittedName>
</protein>
<dbReference type="PANTHER" id="PTHR11733">
    <property type="entry name" value="ZINC METALLOPROTEASE FAMILY M13 NEPRILYSIN-RELATED"/>
    <property type="match status" value="1"/>
</dbReference>
<evidence type="ECO:0000256" key="6">
    <source>
        <dbReference type="ARBA" id="ARBA00022833"/>
    </source>
</evidence>
<dbReference type="GO" id="GO:0005886">
    <property type="term" value="C:plasma membrane"/>
    <property type="evidence" value="ECO:0007669"/>
    <property type="project" value="TreeGrafter"/>
</dbReference>
<dbReference type="SUPFAM" id="SSF55486">
    <property type="entry name" value="Metalloproteases ('zincins'), catalytic domain"/>
    <property type="match status" value="1"/>
</dbReference>
<keyword evidence="3" id="KW-0645">Protease</keyword>
<dbReference type="PROSITE" id="PS51885">
    <property type="entry name" value="NEPRILYSIN"/>
    <property type="match status" value="1"/>
</dbReference>
<keyword evidence="7" id="KW-0482">Metalloprotease</keyword>
<dbReference type="InterPro" id="IPR000718">
    <property type="entry name" value="Peptidase_M13"/>
</dbReference>
<evidence type="ECO:0000256" key="5">
    <source>
        <dbReference type="ARBA" id="ARBA00022801"/>
    </source>
</evidence>
<dbReference type="InterPro" id="IPR042089">
    <property type="entry name" value="Peptidase_M13_dom_2"/>
</dbReference>
<dbReference type="GO" id="GO:0046872">
    <property type="term" value="F:metal ion binding"/>
    <property type="evidence" value="ECO:0007669"/>
    <property type="project" value="UniProtKB-KW"/>
</dbReference>
<dbReference type="Pfam" id="PF05649">
    <property type="entry name" value="Peptidase_M13_N"/>
    <property type="match status" value="1"/>
</dbReference>
<evidence type="ECO:0000256" key="3">
    <source>
        <dbReference type="ARBA" id="ARBA00022670"/>
    </source>
</evidence>
<evidence type="ECO:0000313" key="11">
    <source>
        <dbReference type="Proteomes" id="UP000887013"/>
    </source>
</evidence>
<dbReference type="GO" id="GO:0016485">
    <property type="term" value="P:protein processing"/>
    <property type="evidence" value="ECO:0007669"/>
    <property type="project" value="TreeGrafter"/>
</dbReference>
<keyword evidence="4" id="KW-0479">Metal-binding</keyword>
<dbReference type="Pfam" id="PF01431">
    <property type="entry name" value="Peptidase_M13"/>
    <property type="match status" value="1"/>
</dbReference>
<dbReference type="Gene3D" id="3.40.390.10">
    <property type="entry name" value="Collagenase (Catalytic Domain)"/>
    <property type="match status" value="1"/>
</dbReference>
<evidence type="ECO:0000259" key="9">
    <source>
        <dbReference type="Pfam" id="PF05649"/>
    </source>
</evidence>
<feature type="domain" description="Peptidase M13 N-terminal" evidence="9">
    <location>
        <begin position="1"/>
        <end position="228"/>
    </location>
</feature>
<dbReference type="CDD" id="cd08662">
    <property type="entry name" value="M13"/>
    <property type="match status" value="1"/>
</dbReference>
<sequence length="491" mass="56767">MTESAVLLGGEEEEVHSQMEDVFDFETKLAEIMFPEEDKIDHKVPYEKMTIAELQELVPFIHWTEYFDSAFKRVNRRISSSEEVIVFTREYFEQLSLLVNEYLNNPQGKEILVNYAAWYMIWKEVDYLSKPFQKAVNELKAAVLGSEEEEVRWETCVSAVDNGIPFALIAMLVREIFNDESKPMAESMSDSIKEAYKKNLFQLKWIDPETRKLIIEKVDSLKVNIGFPDYILHSDQLDKEYEKLEFSETDYFNNNLKILQYNEIKSWKKLDLPPNREELKMSATDVNGYYSTSLNSYTINAAYLQPPFYDVNYPRSVNFGKIGFVMGHETTHAFDNDGILHDENGNLNQRWKNSTVQNFEQRAQCFVDQYSSYEVLGTKLSGEQTLGENIADNGGLKAAFHAYLDWVANNPTELPLPAVPLTHKQLFFIGFVQKWCSTSTPEAMHLQVLNGSHSPAKYRIIGTLSNSVDFAREFKCPVKSTMNPEKKCELW</sequence>
<evidence type="ECO:0000256" key="4">
    <source>
        <dbReference type="ARBA" id="ARBA00022723"/>
    </source>
</evidence>
<reference evidence="10" key="1">
    <citation type="submission" date="2020-08" db="EMBL/GenBank/DDBJ databases">
        <title>Multicomponent nature underlies the extraordinary mechanical properties of spider dragline silk.</title>
        <authorList>
            <person name="Kono N."/>
            <person name="Nakamura H."/>
            <person name="Mori M."/>
            <person name="Yoshida Y."/>
            <person name="Ohtoshi R."/>
            <person name="Malay A.D."/>
            <person name="Moran D.A.P."/>
            <person name="Tomita M."/>
            <person name="Numata K."/>
            <person name="Arakawa K."/>
        </authorList>
    </citation>
    <scope>NUCLEOTIDE SEQUENCE</scope>
</reference>
<dbReference type="Gene3D" id="1.10.1380.10">
    <property type="entry name" value="Neutral endopeptidase , domain2"/>
    <property type="match status" value="1"/>
</dbReference>
<keyword evidence="11" id="KW-1185">Reference proteome</keyword>
<evidence type="ECO:0000259" key="8">
    <source>
        <dbReference type="Pfam" id="PF01431"/>
    </source>
</evidence>
<dbReference type="InterPro" id="IPR008753">
    <property type="entry name" value="Peptidase_M13_N"/>
</dbReference>